<keyword evidence="2" id="KW-1185">Reference proteome</keyword>
<dbReference type="EMBL" id="JAGKQH010000004">
    <property type="protein sequence ID" value="KAG6601522.1"/>
    <property type="molecule type" value="Genomic_DNA"/>
</dbReference>
<comment type="caution">
    <text evidence="1">The sequence shown here is derived from an EMBL/GenBank/DDBJ whole genome shotgun (WGS) entry which is preliminary data.</text>
</comment>
<dbReference type="Proteomes" id="UP000685013">
    <property type="component" value="Chromosome 4"/>
</dbReference>
<protein>
    <submittedName>
        <fullName evidence="1">Pentatricopeptide repeat-containing protein</fullName>
    </submittedName>
</protein>
<feature type="non-terminal residue" evidence="1">
    <location>
        <position position="1"/>
    </location>
</feature>
<proteinExistence type="predicted"/>
<accession>A0AAV6NT46</accession>
<sequence>MGLPPRLLDFHSHKFGCAHLGQFSSLLREISYKGAHNRLLVGPFVFSPPRRSEVRVLIRLCVCSEAISALAVRSAGKWRYAVYRSNNVAKRSLEEAQYKKLLEKWLLKEEHSATLKKLRNRKLYNPALKKLWPKRGMNRTVSEQAIHIDSVAKLYEHGLLWFLLLV</sequence>
<name>A0AAV6NT46_9ROSI</name>
<reference evidence="1 2" key="1">
    <citation type="journal article" date="2021" name="Hortic Res">
        <title>The domestication of Cucurbita argyrosperma as revealed by the genome of its wild relative.</title>
        <authorList>
            <person name="Barrera-Redondo J."/>
            <person name="Sanchez-de la Vega G."/>
            <person name="Aguirre-Liguori J.A."/>
            <person name="Castellanos-Morales G."/>
            <person name="Gutierrez-Guerrero Y.T."/>
            <person name="Aguirre-Dugua X."/>
            <person name="Aguirre-Planter E."/>
            <person name="Tenaillon M.I."/>
            <person name="Lira-Saade R."/>
            <person name="Eguiarte L.E."/>
        </authorList>
    </citation>
    <scope>NUCLEOTIDE SEQUENCE [LARGE SCALE GENOMIC DNA]</scope>
    <source>
        <strain evidence="1">JBR-2021</strain>
    </source>
</reference>
<evidence type="ECO:0000313" key="2">
    <source>
        <dbReference type="Proteomes" id="UP000685013"/>
    </source>
</evidence>
<organism evidence="1 2">
    <name type="scientific">Cucurbita argyrosperma subsp. sororia</name>
    <dbReference type="NCBI Taxonomy" id="37648"/>
    <lineage>
        <taxon>Eukaryota</taxon>
        <taxon>Viridiplantae</taxon>
        <taxon>Streptophyta</taxon>
        <taxon>Embryophyta</taxon>
        <taxon>Tracheophyta</taxon>
        <taxon>Spermatophyta</taxon>
        <taxon>Magnoliopsida</taxon>
        <taxon>eudicotyledons</taxon>
        <taxon>Gunneridae</taxon>
        <taxon>Pentapetalae</taxon>
        <taxon>rosids</taxon>
        <taxon>fabids</taxon>
        <taxon>Cucurbitales</taxon>
        <taxon>Cucurbitaceae</taxon>
        <taxon>Cucurbiteae</taxon>
        <taxon>Cucurbita</taxon>
    </lineage>
</organism>
<dbReference type="AlphaFoldDB" id="A0AAV6NT46"/>
<evidence type="ECO:0000313" key="1">
    <source>
        <dbReference type="EMBL" id="KAG6601522.1"/>
    </source>
</evidence>
<gene>
    <name evidence="1" type="ORF">SDJN03_06755</name>
</gene>